<evidence type="ECO:0000313" key="2">
    <source>
        <dbReference type="Proteomes" id="UP001321473"/>
    </source>
</evidence>
<sequence length="98" mass="10699">MKFVVKDFNLERTDNVLPRFIVQVDHVDTIIGPTALTAPTWVIGVLIATTATTRTALAVKKAKGAQMRTMLRRVHTNKTESRKLTVGMARHKEGGGGG</sequence>
<organism evidence="1 2">
    <name type="scientific">Amblyomma americanum</name>
    <name type="common">Lone star tick</name>
    <dbReference type="NCBI Taxonomy" id="6943"/>
    <lineage>
        <taxon>Eukaryota</taxon>
        <taxon>Metazoa</taxon>
        <taxon>Ecdysozoa</taxon>
        <taxon>Arthropoda</taxon>
        <taxon>Chelicerata</taxon>
        <taxon>Arachnida</taxon>
        <taxon>Acari</taxon>
        <taxon>Parasitiformes</taxon>
        <taxon>Ixodida</taxon>
        <taxon>Ixodoidea</taxon>
        <taxon>Ixodidae</taxon>
        <taxon>Amblyomminae</taxon>
        <taxon>Amblyomma</taxon>
    </lineage>
</organism>
<protein>
    <submittedName>
        <fullName evidence="1">Uncharacterized protein</fullName>
    </submittedName>
</protein>
<name>A0AAQ4EEF6_AMBAM</name>
<dbReference type="Proteomes" id="UP001321473">
    <property type="component" value="Unassembled WGS sequence"/>
</dbReference>
<dbReference type="EMBL" id="JARKHS020017332">
    <property type="protein sequence ID" value="KAK8773116.1"/>
    <property type="molecule type" value="Genomic_DNA"/>
</dbReference>
<keyword evidence="2" id="KW-1185">Reference proteome</keyword>
<gene>
    <name evidence="1" type="ORF">V5799_012361</name>
</gene>
<accession>A0AAQ4EEF6</accession>
<reference evidence="1 2" key="1">
    <citation type="journal article" date="2023" name="Arcadia Sci">
        <title>De novo assembly of a long-read Amblyomma americanum tick genome.</title>
        <authorList>
            <person name="Chou S."/>
            <person name="Poskanzer K.E."/>
            <person name="Rollins M."/>
            <person name="Thuy-Boun P.S."/>
        </authorList>
    </citation>
    <scope>NUCLEOTIDE SEQUENCE [LARGE SCALE GENOMIC DNA]</scope>
    <source>
        <strain evidence="1">F_SG_1</strain>
        <tissue evidence="1">Salivary glands</tissue>
    </source>
</reference>
<evidence type="ECO:0000313" key="1">
    <source>
        <dbReference type="EMBL" id="KAK8773116.1"/>
    </source>
</evidence>
<proteinExistence type="predicted"/>
<dbReference type="AlphaFoldDB" id="A0AAQ4EEF6"/>
<comment type="caution">
    <text evidence="1">The sequence shown here is derived from an EMBL/GenBank/DDBJ whole genome shotgun (WGS) entry which is preliminary data.</text>
</comment>